<dbReference type="SMART" id="SM00530">
    <property type="entry name" value="HTH_XRE"/>
    <property type="match status" value="1"/>
</dbReference>
<dbReference type="Pfam" id="PF09685">
    <property type="entry name" value="MamF_MmsF"/>
    <property type="match status" value="1"/>
</dbReference>
<evidence type="ECO:0000259" key="7">
    <source>
        <dbReference type="PROSITE" id="PS50943"/>
    </source>
</evidence>
<comment type="subcellular location">
    <subcellularLocation>
        <location evidence="1">Membrane</location>
        <topology evidence="1">Multi-pass membrane protein</topology>
    </subcellularLocation>
</comment>
<evidence type="ECO:0000256" key="2">
    <source>
        <dbReference type="ARBA" id="ARBA00022692"/>
    </source>
</evidence>
<dbReference type="InterPro" id="IPR001387">
    <property type="entry name" value="Cro/C1-type_HTH"/>
</dbReference>
<gene>
    <name evidence="8" type="ORF">GCM10011378_14770</name>
</gene>
<evidence type="ECO:0000256" key="5">
    <source>
        <dbReference type="ARBA" id="ARBA00023136"/>
    </source>
</evidence>
<dbReference type="CDD" id="cd00093">
    <property type="entry name" value="HTH_XRE"/>
    <property type="match status" value="1"/>
</dbReference>
<feature type="transmembrane region" description="Helical" evidence="6">
    <location>
        <begin position="157"/>
        <end position="179"/>
    </location>
</feature>
<dbReference type="InterPro" id="IPR019109">
    <property type="entry name" value="MamF_MmsF"/>
</dbReference>
<dbReference type="PANTHER" id="PTHR46797:SF1">
    <property type="entry name" value="METHYLPHOSPHONATE SYNTHASE"/>
    <property type="match status" value="1"/>
</dbReference>
<evidence type="ECO:0000256" key="6">
    <source>
        <dbReference type="SAM" id="Phobius"/>
    </source>
</evidence>
<evidence type="ECO:0000256" key="3">
    <source>
        <dbReference type="ARBA" id="ARBA00022989"/>
    </source>
</evidence>
<evidence type="ECO:0000313" key="9">
    <source>
        <dbReference type="Proteomes" id="UP000601361"/>
    </source>
</evidence>
<reference evidence="9" key="1">
    <citation type="journal article" date="2019" name="Int. J. Syst. Evol. Microbiol.">
        <title>The Global Catalogue of Microorganisms (GCM) 10K type strain sequencing project: providing services to taxonomists for standard genome sequencing and annotation.</title>
        <authorList>
            <consortium name="The Broad Institute Genomics Platform"/>
            <consortium name="The Broad Institute Genome Sequencing Center for Infectious Disease"/>
            <person name="Wu L."/>
            <person name="Ma J."/>
        </authorList>
    </citation>
    <scope>NUCLEOTIDE SEQUENCE [LARGE SCALE GENOMIC DNA]</scope>
    <source>
        <strain evidence="9">CGMCC 1.12990</strain>
    </source>
</reference>
<feature type="transmembrane region" description="Helical" evidence="6">
    <location>
        <begin position="191"/>
        <end position="211"/>
    </location>
</feature>
<dbReference type="RefSeq" id="WP_188557179.1">
    <property type="nucleotide sequence ID" value="NZ_BMGS01000003.1"/>
</dbReference>
<dbReference type="SUPFAM" id="SSF47413">
    <property type="entry name" value="lambda repressor-like DNA-binding domains"/>
    <property type="match status" value="1"/>
</dbReference>
<keyword evidence="2 6" id="KW-0812">Transmembrane</keyword>
<dbReference type="Proteomes" id="UP000601361">
    <property type="component" value="Unassembled WGS sequence"/>
</dbReference>
<dbReference type="Pfam" id="PF01381">
    <property type="entry name" value="HTH_3"/>
    <property type="match status" value="1"/>
</dbReference>
<dbReference type="InterPro" id="IPR010982">
    <property type="entry name" value="Lambda_DNA-bd_dom_sf"/>
</dbReference>
<evidence type="ECO:0000256" key="4">
    <source>
        <dbReference type="ARBA" id="ARBA00023125"/>
    </source>
</evidence>
<keyword evidence="4" id="KW-0238">DNA-binding</keyword>
<dbReference type="InterPro" id="IPR050807">
    <property type="entry name" value="TransReg_Diox_bact_type"/>
</dbReference>
<feature type="domain" description="HTH cro/C1-type" evidence="7">
    <location>
        <begin position="7"/>
        <end position="61"/>
    </location>
</feature>
<accession>A0ABQ1WRX2</accession>
<organism evidence="8 9">
    <name type="scientific">Hymenobacter glacieicola</name>
    <dbReference type="NCBI Taxonomy" id="1562124"/>
    <lineage>
        <taxon>Bacteria</taxon>
        <taxon>Pseudomonadati</taxon>
        <taxon>Bacteroidota</taxon>
        <taxon>Cytophagia</taxon>
        <taxon>Cytophagales</taxon>
        <taxon>Hymenobacteraceae</taxon>
        <taxon>Hymenobacter</taxon>
    </lineage>
</organism>
<dbReference type="Gene3D" id="1.10.260.40">
    <property type="entry name" value="lambda repressor-like DNA-binding domains"/>
    <property type="match status" value="1"/>
</dbReference>
<feature type="transmembrane region" description="Helical" evidence="6">
    <location>
        <begin position="114"/>
        <end position="137"/>
    </location>
</feature>
<dbReference type="EMBL" id="BMGS01000003">
    <property type="protein sequence ID" value="GGG39536.1"/>
    <property type="molecule type" value="Genomic_DNA"/>
</dbReference>
<comment type="caution">
    <text evidence="8">The sequence shown here is derived from an EMBL/GenBank/DDBJ whole genome shotgun (WGS) entry which is preliminary data.</text>
</comment>
<sequence length="225" mass="24956">MFSATRIATIRKSKGLSQEVLAEQSGVSLRTIQRVEQGDTVPRGYTLQALATALEVPLDAFRKEPAELVLAPDTTTPNAALHLPTEAAAPPVLVAQPAASVSRKLRSDPDFLQLLNLSALSFLVVPLLNLVVPWWLWRTRRHSVEHVATVGRQVLGFQILWQVGSFFAFLLVLVVHLTVAPHYRPVLPGVYVAMVAITYGLNVLIIGYNSWQLRQGHLDLYRIRL</sequence>
<proteinExistence type="predicted"/>
<name>A0ABQ1WRX2_9BACT</name>
<protein>
    <recommendedName>
        <fullName evidence="7">HTH cro/C1-type domain-containing protein</fullName>
    </recommendedName>
</protein>
<evidence type="ECO:0000313" key="8">
    <source>
        <dbReference type="EMBL" id="GGG39536.1"/>
    </source>
</evidence>
<dbReference type="PROSITE" id="PS50943">
    <property type="entry name" value="HTH_CROC1"/>
    <property type="match status" value="1"/>
</dbReference>
<dbReference type="PANTHER" id="PTHR46797">
    <property type="entry name" value="HTH-TYPE TRANSCRIPTIONAL REGULATOR"/>
    <property type="match status" value="1"/>
</dbReference>
<keyword evidence="5 6" id="KW-0472">Membrane</keyword>
<keyword evidence="9" id="KW-1185">Reference proteome</keyword>
<evidence type="ECO:0000256" key="1">
    <source>
        <dbReference type="ARBA" id="ARBA00004141"/>
    </source>
</evidence>
<keyword evidence="3 6" id="KW-1133">Transmembrane helix</keyword>